<dbReference type="Proteomes" id="UP000002217">
    <property type="component" value="Chromosome"/>
</dbReference>
<reference evidence="1 2" key="1">
    <citation type="journal article" date="2009" name="Stand. Genomic Sci.">
        <title>Complete genome sequence of Desulfotomaculum acetoxidans type strain (5575).</title>
        <authorList>
            <person name="Spring S."/>
            <person name="Lapidus A."/>
            <person name="Schroder M."/>
            <person name="Gleim D."/>
            <person name="Sims D."/>
            <person name="Meincke L."/>
            <person name="Glavina Del Rio T."/>
            <person name="Tice H."/>
            <person name="Copeland A."/>
            <person name="Cheng J.F."/>
            <person name="Lucas S."/>
            <person name="Chen F."/>
            <person name="Nolan M."/>
            <person name="Bruce D."/>
            <person name="Goodwin L."/>
            <person name="Pitluck S."/>
            <person name="Ivanova N."/>
            <person name="Mavromatis K."/>
            <person name="Mikhailova N."/>
            <person name="Pati A."/>
            <person name="Chen A."/>
            <person name="Palaniappan K."/>
            <person name="Land M."/>
            <person name="Hauser L."/>
            <person name="Chang Y.J."/>
            <person name="Jeffries C.D."/>
            <person name="Chain P."/>
            <person name="Saunders E."/>
            <person name="Brettin T."/>
            <person name="Detter J.C."/>
            <person name="Goker M."/>
            <person name="Bristow J."/>
            <person name="Eisen J.A."/>
            <person name="Markowitz V."/>
            <person name="Hugenholtz P."/>
            <person name="Kyrpides N.C."/>
            <person name="Klenk H.P."/>
            <person name="Han C."/>
        </authorList>
    </citation>
    <scope>NUCLEOTIDE SEQUENCE [LARGE SCALE GENOMIC DNA]</scope>
    <source>
        <strain evidence="2">ATCC 49208 / DSM 771 / VKM B-1644</strain>
    </source>
</reference>
<dbReference type="eggNOG" id="ENOG502ZAD1">
    <property type="taxonomic scope" value="Bacteria"/>
</dbReference>
<dbReference type="EMBL" id="CP001720">
    <property type="protein sequence ID" value="ACV62682.1"/>
    <property type="molecule type" value="Genomic_DNA"/>
</dbReference>
<protein>
    <submittedName>
        <fullName evidence="1">Uncharacterized protein</fullName>
    </submittedName>
</protein>
<dbReference type="OrthoDB" id="3197351at2"/>
<proteinExistence type="predicted"/>
<evidence type="ECO:0000313" key="1">
    <source>
        <dbReference type="EMBL" id="ACV62682.1"/>
    </source>
</evidence>
<dbReference type="AlphaFoldDB" id="C8VXM6"/>
<dbReference type="HOGENOM" id="CLU_080976_1_0_9"/>
<name>C8VXM6_DESAS</name>
<evidence type="ECO:0000313" key="2">
    <source>
        <dbReference type="Proteomes" id="UP000002217"/>
    </source>
</evidence>
<dbReference type="KEGG" id="dae:Dtox_1834"/>
<dbReference type="RefSeq" id="WP_015757391.1">
    <property type="nucleotide sequence ID" value="NC_013216.1"/>
</dbReference>
<sequence>MKKDRMRLDEIRNRFGNQDSFTAQQLYSFYSEQEADLNVGTFRWRVHHLKELGIIRNLKRGIYVFESNKNFEPIVSRTLTKLYNLIRRQYPYTDISIWDTVWLHNFMIHQPAYSLIVVEVEKEAINAVFEMLREKMRNVYIYSKKNNDIDYMISSNSIIIKPYLKESPVSKNKKIVVPKIEKILVDLYFEESLFITYHGQEIYNIFENIFSKYTINITTLYRYARYRTIKENLRWFLLNQVQIDKKYL</sequence>
<accession>C8VXM6</accession>
<keyword evidence="2" id="KW-1185">Reference proteome</keyword>
<organism evidence="1 2">
    <name type="scientific">Desulfofarcimen acetoxidans (strain ATCC 49208 / DSM 771 / KCTC 5769 / VKM B-1644 / 5575)</name>
    <name type="common">Desulfotomaculum acetoxidans</name>
    <dbReference type="NCBI Taxonomy" id="485916"/>
    <lineage>
        <taxon>Bacteria</taxon>
        <taxon>Bacillati</taxon>
        <taxon>Bacillota</taxon>
        <taxon>Clostridia</taxon>
        <taxon>Eubacteriales</taxon>
        <taxon>Peptococcaceae</taxon>
        <taxon>Desulfofarcimen</taxon>
    </lineage>
</organism>
<dbReference type="InterPro" id="IPR046484">
    <property type="entry name" value="DUF6577"/>
</dbReference>
<dbReference type="Pfam" id="PF20217">
    <property type="entry name" value="DUF6577"/>
    <property type="match status" value="1"/>
</dbReference>
<gene>
    <name evidence="1" type="ordered locus">Dtox_1834</name>
</gene>